<dbReference type="RefSeq" id="WP_191154211.1">
    <property type="nucleotide sequence ID" value="NZ_JACWUN010000004.1"/>
</dbReference>
<dbReference type="PANTHER" id="PTHR30204:SF69">
    <property type="entry name" value="MERR-FAMILY TRANSCRIPTIONAL REGULATOR"/>
    <property type="match status" value="1"/>
</dbReference>
<accession>A0A8J6QWN0</accession>
<protein>
    <submittedName>
        <fullName evidence="6">MerR family transcriptional regulator</fullName>
    </submittedName>
</protein>
<keyword evidence="1" id="KW-0678">Repressor</keyword>
<organism evidence="6 7">
    <name type="scientific">Pelovirga terrestris</name>
    <dbReference type="NCBI Taxonomy" id="2771352"/>
    <lineage>
        <taxon>Bacteria</taxon>
        <taxon>Pseudomonadati</taxon>
        <taxon>Thermodesulfobacteriota</taxon>
        <taxon>Desulfuromonadia</taxon>
        <taxon>Geobacterales</taxon>
        <taxon>Geobacteraceae</taxon>
        <taxon>Pelovirga</taxon>
    </lineage>
</organism>
<sequence>MITIQQLSQELGIGVDTLRVWERRFGFPTPERNTRGHRLYPPAQIDDLRIIKKLQNLGHRPKQLFALTAAERRALLNQQHVDDRHHDLQQLVTTVAAAQLDKELRTQLQQRGIEAFILEFAVPLLEVMDRGWLTGKLSIAREHLLSDCLATILKEQLVPRAYGPRIVFTTLSGERHKLGLLLSAVLFHQQGCDCHLVMEELPVAEVLSIVDFFAADAVALSFSIQIAPRQAKRDLAWLRKGLPSHIKMIAGGFALRNGMHLPGISVCTDLGQISSLCAREFPDLNLQKPTG</sequence>
<evidence type="ECO:0000259" key="5">
    <source>
        <dbReference type="PROSITE" id="PS50937"/>
    </source>
</evidence>
<dbReference type="GO" id="GO:0031419">
    <property type="term" value="F:cobalamin binding"/>
    <property type="evidence" value="ECO:0007669"/>
    <property type="project" value="InterPro"/>
</dbReference>
<comment type="caution">
    <text evidence="6">The sequence shown here is derived from an EMBL/GenBank/DDBJ whole genome shotgun (WGS) entry which is preliminary data.</text>
</comment>
<keyword evidence="3" id="KW-0238">DNA-binding</keyword>
<dbReference type="Gene3D" id="1.10.1660.10">
    <property type="match status" value="1"/>
</dbReference>
<dbReference type="Gene3D" id="3.40.50.280">
    <property type="entry name" value="Cobalamin-binding domain"/>
    <property type="match status" value="1"/>
</dbReference>
<gene>
    <name evidence="6" type="ORF">ICT70_04535</name>
</gene>
<keyword evidence="7" id="KW-1185">Reference proteome</keyword>
<dbReference type="Pfam" id="PF13411">
    <property type="entry name" value="MerR_1"/>
    <property type="match status" value="1"/>
</dbReference>
<name>A0A8J6QWN0_9BACT</name>
<reference evidence="6" key="1">
    <citation type="submission" date="2020-09" db="EMBL/GenBank/DDBJ databases">
        <title>Pelobacter alkaliphilus sp. nov., a novel anaerobic arsenate-reducing bacterium from terrestrial mud volcano.</title>
        <authorList>
            <person name="Khomyakova M.A."/>
            <person name="Merkel A.Y."/>
            <person name="Slobodkin A.I."/>
        </authorList>
    </citation>
    <scope>NUCLEOTIDE SEQUENCE</scope>
    <source>
        <strain evidence="6">M08fum</strain>
    </source>
</reference>
<dbReference type="GO" id="GO:0003700">
    <property type="term" value="F:DNA-binding transcription factor activity"/>
    <property type="evidence" value="ECO:0007669"/>
    <property type="project" value="InterPro"/>
</dbReference>
<dbReference type="CDD" id="cd01104">
    <property type="entry name" value="HTH_MlrA-CarA"/>
    <property type="match status" value="1"/>
</dbReference>
<dbReference type="GO" id="GO:0046872">
    <property type="term" value="F:metal ion binding"/>
    <property type="evidence" value="ECO:0007669"/>
    <property type="project" value="InterPro"/>
</dbReference>
<keyword evidence="4" id="KW-0804">Transcription</keyword>
<dbReference type="InterPro" id="IPR036724">
    <property type="entry name" value="Cobalamin-bd_sf"/>
</dbReference>
<dbReference type="SUPFAM" id="SSF52242">
    <property type="entry name" value="Cobalamin (vitamin B12)-binding domain"/>
    <property type="match status" value="1"/>
</dbReference>
<dbReference type="SUPFAM" id="SSF46955">
    <property type="entry name" value="Putative DNA-binding domain"/>
    <property type="match status" value="1"/>
</dbReference>
<dbReference type="InterPro" id="IPR036594">
    <property type="entry name" value="Meth_synthase_dom"/>
</dbReference>
<feature type="domain" description="HTH merR-type" evidence="5">
    <location>
        <begin position="1"/>
        <end position="58"/>
    </location>
</feature>
<evidence type="ECO:0000313" key="6">
    <source>
        <dbReference type="EMBL" id="MBD1399933.1"/>
    </source>
</evidence>
<evidence type="ECO:0000256" key="1">
    <source>
        <dbReference type="ARBA" id="ARBA00022491"/>
    </source>
</evidence>
<dbReference type="InterPro" id="IPR047057">
    <property type="entry name" value="MerR_fam"/>
</dbReference>
<proteinExistence type="predicted"/>
<dbReference type="InterPro" id="IPR000551">
    <property type="entry name" value="MerR-type_HTH_dom"/>
</dbReference>
<dbReference type="InterPro" id="IPR009061">
    <property type="entry name" value="DNA-bd_dom_put_sf"/>
</dbReference>
<dbReference type="PANTHER" id="PTHR30204">
    <property type="entry name" value="REDOX-CYCLING DRUG-SENSING TRANSCRIPTIONAL ACTIVATOR SOXR"/>
    <property type="match status" value="1"/>
</dbReference>
<dbReference type="PROSITE" id="PS50937">
    <property type="entry name" value="HTH_MERR_2"/>
    <property type="match status" value="1"/>
</dbReference>
<evidence type="ECO:0000313" key="7">
    <source>
        <dbReference type="Proteomes" id="UP000632828"/>
    </source>
</evidence>
<evidence type="ECO:0000256" key="4">
    <source>
        <dbReference type="ARBA" id="ARBA00023163"/>
    </source>
</evidence>
<dbReference type="AlphaFoldDB" id="A0A8J6QWN0"/>
<evidence type="ECO:0000256" key="3">
    <source>
        <dbReference type="ARBA" id="ARBA00023125"/>
    </source>
</evidence>
<dbReference type="GO" id="GO:0003677">
    <property type="term" value="F:DNA binding"/>
    <property type="evidence" value="ECO:0007669"/>
    <property type="project" value="UniProtKB-KW"/>
</dbReference>
<dbReference type="EMBL" id="JACWUN010000004">
    <property type="protein sequence ID" value="MBD1399933.1"/>
    <property type="molecule type" value="Genomic_DNA"/>
</dbReference>
<keyword evidence="2" id="KW-0805">Transcription regulation</keyword>
<evidence type="ECO:0000256" key="2">
    <source>
        <dbReference type="ARBA" id="ARBA00023015"/>
    </source>
</evidence>
<dbReference type="Proteomes" id="UP000632828">
    <property type="component" value="Unassembled WGS sequence"/>
</dbReference>
<dbReference type="SMART" id="SM00422">
    <property type="entry name" value="HTH_MERR"/>
    <property type="match status" value="1"/>
</dbReference>
<dbReference type="Gene3D" id="1.10.1240.10">
    <property type="entry name" value="Methionine synthase domain"/>
    <property type="match status" value="1"/>
</dbReference>